<dbReference type="Pfam" id="PF24883">
    <property type="entry name" value="NPHP3_N"/>
    <property type="match status" value="1"/>
</dbReference>
<dbReference type="Gene3D" id="3.40.50.300">
    <property type="entry name" value="P-loop containing nucleotide triphosphate hydrolases"/>
    <property type="match status" value="1"/>
</dbReference>
<accession>A0A9W8J2R7</accession>
<feature type="region of interest" description="Disordered" evidence="2">
    <location>
        <begin position="1"/>
        <end position="41"/>
    </location>
</feature>
<keyword evidence="1" id="KW-0677">Repeat</keyword>
<dbReference type="InterPro" id="IPR056884">
    <property type="entry name" value="NPHP3-like_N"/>
</dbReference>
<dbReference type="Proteomes" id="UP001140091">
    <property type="component" value="Unassembled WGS sequence"/>
</dbReference>
<dbReference type="EMBL" id="JANBPK010001064">
    <property type="protein sequence ID" value="KAJ2926374.1"/>
    <property type="molecule type" value="Genomic_DNA"/>
</dbReference>
<dbReference type="OrthoDB" id="3072661at2759"/>
<dbReference type="SUPFAM" id="SSF52540">
    <property type="entry name" value="P-loop containing nucleoside triphosphate hydrolases"/>
    <property type="match status" value="1"/>
</dbReference>
<organism evidence="4 5">
    <name type="scientific">Candolleomyces eurysporus</name>
    <dbReference type="NCBI Taxonomy" id="2828524"/>
    <lineage>
        <taxon>Eukaryota</taxon>
        <taxon>Fungi</taxon>
        <taxon>Dikarya</taxon>
        <taxon>Basidiomycota</taxon>
        <taxon>Agaricomycotina</taxon>
        <taxon>Agaricomycetes</taxon>
        <taxon>Agaricomycetidae</taxon>
        <taxon>Agaricales</taxon>
        <taxon>Agaricineae</taxon>
        <taxon>Psathyrellaceae</taxon>
        <taxon>Candolleomyces</taxon>
    </lineage>
</organism>
<dbReference type="PANTHER" id="PTHR10039">
    <property type="entry name" value="AMELOGENIN"/>
    <property type="match status" value="1"/>
</dbReference>
<evidence type="ECO:0000256" key="2">
    <source>
        <dbReference type="SAM" id="MobiDB-lite"/>
    </source>
</evidence>
<evidence type="ECO:0000313" key="4">
    <source>
        <dbReference type="EMBL" id="KAJ2926374.1"/>
    </source>
</evidence>
<proteinExistence type="predicted"/>
<feature type="domain" description="Nephrocystin 3-like N-terminal" evidence="3">
    <location>
        <begin position="133"/>
        <end position="289"/>
    </location>
</feature>
<evidence type="ECO:0000256" key="1">
    <source>
        <dbReference type="ARBA" id="ARBA00022737"/>
    </source>
</evidence>
<keyword evidence="5" id="KW-1185">Reference proteome</keyword>
<evidence type="ECO:0000259" key="3">
    <source>
        <dbReference type="Pfam" id="PF24883"/>
    </source>
</evidence>
<dbReference type="PANTHER" id="PTHR10039:SF14">
    <property type="entry name" value="NACHT DOMAIN-CONTAINING PROTEIN"/>
    <property type="match status" value="1"/>
</dbReference>
<dbReference type="InterPro" id="IPR027417">
    <property type="entry name" value="P-loop_NTPase"/>
</dbReference>
<reference evidence="4" key="1">
    <citation type="submission" date="2022-06" db="EMBL/GenBank/DDBJ databases">
        <title>Genome Sequence of Candolleomyces eurysporus.</title>
        <authorList>
            <person name="Buettner E."/>
        </authorList>
    </citation>
    <scope>NUCLEOTIDE SEQUENCE</scope>
    <source>
        <strain evidence="4">VTCC 930004</strain>
    </source>
</reference>
<comment type="caution">
    <text evidence="4">The sequence shown here is derived from an EMBL/GenBank/DDBJ whole genome shotgun (WGS) entry which is preliminary data.</text>
</comment>
<dbReference type="AlphaFoldDB" id="A0A9W8J2R7"/>
<gene>
    <name evidence="4" type="ORF">H1R20_g10735</name>
</gene>
<name>A0A9W8J2R7_9AGAR</name>
<evidence type="ECO:0000313" key="5">
    <source>
        <dbReference type="Proteomes" id="UP001140091"/>
    </source>
</evidence>
<sequence>MLGAKRQLSKGSTDADGPPLQRRRSSITQGESERHGENGDLTLNIYQQPQDDRLMNPPAVYYNQTFSSGPIFNGAIYGNVYNNTHMHVSTMDGLQFLYQHAATGAMHESDERYPPPLCHPGTRDVVIGRITGWHLIENDQKKGILWVHAPAGHGKTAIAGTVTERLGAMKEELGFSPVGATFYFWRTSPERNSPARFMITLAYQLAQSIPELQPHVNAAIETEPAIAKMALERQLVKLIVEPFKSLGNLTDIPNRLVIVDGIDECINSDRESRVAKKYAEDQEAVQVRVLDLIHCLHSHHLPLCFLILSRPEAWIKQHLESKPFHEELEVIDLYEIGDHMNDVARFVRAELSRIAKSLDPAGRDGKWPEEQKLVWKSGGHMLYAATVIRHIDDPYDDPRKLLRDIIEDDHESSPDIEHSTPFSSLYELYRQIMRSCPPKNRPHMMQVLEDVMAFDQTRYVEPRCDAALRLLDRMSMRLAGNGLKALRPLHAVLRIGNGAESIANIFVHSSFQTFLKSAHLSLEFTVDRHKGQERLLSSVLDRMAALTMDEINEKHLGDRPLFALNNWCPFWREASKGLFRESRATHIRMIEKIIATDFTACFIRSYLNHRYDFETQSPLSPLFYLPGPAKFFVGSLKSDECAVTLSIIDKVTSHVLSSLDEAFAFLLGATTFPPISQSMRKCLVDDCEQYLRLVTAQADWRENKVVQALWTRGHQKNRFVQEVIEGLYSSIWRNRTVQEELMRPIEDALEEEDVDTEMLRLSRSIFWSVSMGTYVEQDPLRKTIV</sequence>
<feature type="non-terminal residue" evidence="4">
    <location>
        <position position="1"/>
    </location>
</feature>
<protein>
    <recommendedName>
        <fullName evidence="3">Nephrocystin 3-like N-terminal domain-containing protein</fullName>
    </recommendedName>
</protein>